<evidence type="ECO:0000256" key="9">
    <source>
        <dbReference type="ARBA" id="ARBA00073649"/>
    </source>
</evidence>
<evidence type="ECO:0000256" key="1">
    <source>
        <dbReference type="ARBA" id="ARBA00022448"/>
    </source>
</evidence>
<evidence type="ECO:0000256" key="4">
    <source>
        <dbReference type="ARBA" id="ARBA00022967"/>
    </source>
</evidence>
<keyword evidence="4" id="KW-1278">Translocase</keyword>
<dbReference type="EMBL" id="FODV01000002">
    <property type="protein sequence ID" value="SEO38228.1"/>
    <property type="molecule type" value="Genomic_DNA"/>
</dbReference>
<dbReference type="AlphaFoldDB" id="A0A1H8P9A9"/>
<gene>
    <name evidence="12" type="ORF">SAMN04487948_102149</name>
</gene>
<evidence type="ECO:0000256" key="6">
    <source>
        <dbReference type="ARBA" id="ARBA00058960"/>
    </source>
</evidence>
<sequence length="431" mass="45346">MSGETPVDAPLLSVDDVAVSLGGVRVLDGVNASADSGTFVGLVGPNGAGKTTLLRTLNAALTPDRGTVRIDGADVSGLSAKEVGRLVATVPQDTSLSFDFSVRQTVEMGRTPYLSRFGGMRPRDQETVERAMARTTVEQFADRSITEISGGERQRVLLARALAQDTPLLLLDEPTASLDINHQVRTLELVRDLVDDGKTVVAAIHDLNLAAHYCDDLLLLGEGRILASGAPESVLTEATLERAFGANAVVSRHPVTGSVYVTALPDRPTGGDAEGRIHVVGGGGSAARYLYLLSAAGYEVSVGALNEGDSDTETARQLGLDAVTVDPFAPVDPATRETVRERIERADVTLVADVEVGEGNLANLEAVRAADEVVLVETRPFAERNYAGETATRIYEGIRSRATVATPDEVVGAVTDAVARVRSRSPSGPAR</sequence>
<keyword evidence="13" id="KW-1185">Reference proteome</keyword>
<dbReference type="NCBIfam" id="NF010068">
    <property type="entry name" value="PRK13548.1"/>
    <property type="match status" value="1"/>
</dbReference>
<evidence type="ECO:0000256" key="3">
    <source>
        <dbReference type="ARBA" id="ARBA00022840"/>
    </source>
</evidence>
<dbReference type="InterPro" id="IPR027417">
    <property type="entry name" value="P-loop_NTPase"/>
</dbReference>
<dbReference type="PROSITE" id="PS00211">
    <property type="entry name" value="ABC_TRANSPORTER_1"/>
    <property type="match status" value="1"/>
</dbReference>
<dbReference type="PANTHER" id="PTHR42794:SF1">
    <property type="entry name" value="HEMIN IMPORT ATP-BINDING PROTEIN HMUV"/>
    <property type="match status" value="1"/>
</dbReference>
<comment type="function">
    <text evidence="6">Required for corrinoid utilization. Probably part of the ABC transporter complex BtuCDF involved in cobalamin (vitamin B12) import. Probably responsible for energy coupling to the transport system.</text>
</comment>
<comment type="catalytic activity">
    <reaction evidence="5">
        <text>an R-cob(III)alamin(out) + ATP + H2O = an R-cob(III)alamin(in) + ADP + phosphate + H(+)</text>
        <dbReference type="Rhea" id="RHEA:17873"/>
        <dbReference type="ChEBI" id="CHEBI:15377"/>
        <dbReference type="ChEBI" id="CHEBI:15378"/>
        <dbReference type="ChEBI" id="CHEBI:30616"/>
        <dbReference type="ChEBI" id="CHEBI:43474"/>
        <dbReference type="ChEBI" id="CHEBI:140785"/>
        <dbReference type="ChEBI" id="CHEBI:456216"/>
        <dbReference type="EC" id="7.6.2.8"/>
    </reaction>
</comment>
<name>A0A1H8P9A9_9EURY</name>
<evidence type="ECO:0000256" key="8">
    <source>
        <dbReference type="ARBA" id="ARBA00066387"/>
    </source>
</evidence>
<dbReference type="Proteomes" id="UP000199126">
    <property type="component" value="Unassembled WGS sequence"/>
</dbReference>
<dbReference type="InterPro" id="IPR003439">
    <property type="entry name" value="ABC_transporter-like_ATP-bd"/>
</dbReference>
<dbReference type="FunFam" id="3.40.50.300:FF:000134">
    <property type="entry name" value="Iron-enterobactin ABC transporter ATP-binding protein"/>
    <property type="match status" value="1"/>
</dbReference>
<evidence type="ECO:0000259" key="11">
    <source>
        <dbReference type="PROSITE" id="PS50893"/>
    </source>
</evidence>
<dbReference type="Gene3D" id="3.40.50.300">
    <property type="entry name" value="P-loop containing nucleotide triphosphate hydrolases"/>
    <property type="match status" value="1"/>
</dbReference>
<dbReference type="GO" id="GO:0015420">
    <property type="term" value="F:ABC-type vitamin B12 transporter activity"/>
    <property type="evidence" value="ECO:0007669"/>
    <property type="project" value="UniProtKB-EC"/>
</dbReference>
<protein>
    <recommendedName>
        <fullName evidence="9">Cobalamin import ATP-binding protein BtuD</fullName>
        <ecNumber evidence="8">7.6.2.8</ecNumber>
    </recommendedName>
    <alternativeName>
        <fullName evidence="10">Vitamin B12-transporting ATPase</fullName>
    </alternativeName>
</protein>
<dbReference type="RefSeq" id="WP_089821225.1">
    <property type="nucleotide sequence ID" value="NZ_FODV01000002.1"/>
</dbReference>
<dbReference type="Pfam" id="PF00005">
    <property type="entry name" value="ABC_tran"/>
    <property type="match status" value="1"/>
</dbReference>
<keyword evidence="2" id="KW-0547">Nucleotide-binding</keyword>
<evidence type="ECO:0000256" key="7">
    <source>
        <dbReference type="ARBA" id="ARBA00064420"/>
    </source>
</evidence>
<keyword evidence="1" id="KW-0813">Transport</keyword>
<comment type="subunit">
    <text evidence="7">The complex is composed of two ATP-binding proteins (BtuD), two transmembrane proteins (BtuC) and a solute-binding protein (BtuF).</text>
</comment>
<reference evidence="13" key="1">
    <citation type="submission" date="2016-10" db="EMBL/GenBank/DDBJ databases">
        <authorList>
            <person name="Varghese N."/>
            <person name="Submissions S."/>
        </authorList>
    </citation>
    <scope>NUCLEOTIDE SEQUENCE [LARGE SCALE GENOMIC DNA]</scope>
    <source>
        <strain evidence="13">CGMCC 1.10121</strain>
    </source>
</reference>
<dbReference type="InterPro" id="IPR003593">
    <property type="entry name" value="AAA+_ATPase"/>
</dbReference>
<proteinExistence type="predicted"/>
<dbReference type="InterPro" id="IPR017871">
    <property type="entry name" value="ABC_transporter-like_CS"/>
</dbReference>
<dbReference type="GO" id="GO:0016887">
    <property type="term" value="F:ATP hydrolysis activity"/>
    <property type="evidence" value="ECO:0007669"/>
    <property type="project" value="InterPro"/>
</dbReference>
<keyword evidence="3 12" id="KW-0067">ATP-binding</keyword>
<dbReference type="PROSITE" id="PS50893">
    <property type="entry name" value="ABC_TRANSPORTER_2"/>
    <property type="match status" value="1"/>
</dbReference>
<accession>A0A1H8P9A9</accession>
<organism evidence="12 13">
    <name type="scientific">Halogranum amylolyticum</name>
    <dbReference type="NCBI Taxonomy" id="660520"/>
    <lineage>
        <taxon>Archaea</taxon>
        <taxon>Methanobacteriati</taxon>
        <taxon>Methanobacteriota</taxon>
        <taxon>Stenosarchaea group</taxon>
        <taxon>Halobacteria</taxon>
        <taxon>Halobacteriales</taxon>
        <taxon>Haloferacaceae</taxon>
    </lineage>
</organism>
<dbReference type="SUPFAM" id="SSF52540">
    <property type="entry name" value="P-loop containing nucleoside triphosphate hydrolases"/>
    <property type="match status" value="1"/>
</dbReference>
<evidence type="ECO:0000256" key="10">
    <source>
        <dbReference type="ARBA" id="ARBA00077139"/>
    </source>
</evidence>
<evidence type="ECO:0000256" key="2">
    <source>
        <dbReference type="ARBA" id="ARBA00022741"/>
    </source>
</evidence>
<dbReference type="EC" id="7.6.2.8" evidence="8"/>
<dbReference type="OrthoDB" id="24644at2157"/>
<evidence type="ECO:0000313" key="13">
    <source>
        <dbReference type="Proteomes" id="UP000199126"/>
    </source>
</evidence>
<feature type="domain" description="ABC transporter" evidence="11">
    <location>
        <begin position="12"/>
        <end position="247"/>
    </location>
</feature>
<dbReference type="GO" id="GO:0005524">
    <property type="term" value="F:ATP binding"/>
    <property type="evidence" value="ECO:0007669"/>
    <property type="project" value="UniProtKB-KW"/>
</dbReference>
<evidence type="ECO:0000313" key="12">
    <source>
        <dbReference type="EMBL" id="SEO38228.1"/>
    </source>
</evidence>
<dbReference type="CDD" id="cd03214">
    <property type="entry name" value="ABC_Iron-Siderophores_B12_Hemin"/>
    <property type="match status" value="1"/>
</dbReference>
<evidence type="ECO:0000256" key="5">
    <source>
        <dbReference type="ARBA" id="ARBA00050590"/>
    </source>
</evidence>
<dbReference type="SMART" id="SM00382">
    <property type="entry name" value="AAA"/>
    <property type="match status" value="1"/>
</dbReference>
<dbReference type="PANTHER" id="PTHR42794">
    <property type="entry name" value="HEMIN IMPORT ATP-BINDING PROTEIN HMUV"/>
    <property type="match status" value="1"/>
</dbReference>